<evidence type="ECO:0000313" key="2">
    <source>
        <dbReference type="WBParaSite" id="RSKR_0000279100.1"/>
    </source>
</evidence>
<proteinExistence type="predicted"/>
<accession>A0AC35TQ13</accession>
<name>A0AC35TQ13_9BILA</name>
<evidence type="ECO:0000313" key="1">
    <source>
        <dbReference type="Proteomes" id="UP000095286"/>
    </source>
</evidence>
<protein>
    <submittedName>
        <fullName evidence="2">Ig-like domain-containing protein</fullName>
    </submittedName>
</protein>
<dbReference type="WBParaSite" id="RSKR_0000279100.1">
    <property type="protein sequence ID" value="RSKR_0000279100.1"/>
    <property type="gene ID" value="RSKR_0000279100"/>
</dbReference>
<sequence>MTGYDKRVRPATSLEEDDTSGPVIVYVNYMIRMIFGINVKDNEYSMQITFREKWYDPRLAYDKYFAKNMPEFITVPHIRKQIWSPDTFFMTEKKAHGHAIDTENMFIRIYANGSVYYSTRLSMIISCPFMLHYYPMDTQFCDSDMGSYAHTATDIEYQWDNSVSSPIQIKSGVDQSLPNFLLVNYTVNRDCTHKTLTGVYSCLRLRLKLSRQFSYYLVQLYGPTAMIVVASWVSFWIDISSSAGRVSLSVMTLLTMTTLQSSINSKLPPVSYVKIVDIWLLSCQAFVFGALVEYAFVSYQDNKLKGKLAKKEELRKRQNRKGDEIHYEMPIGEGYFYQPQCTCSHNYVINLMFIMNCVYYLAIFLIPLINGQTTNVLTSTYVNIELNSIEWRAECFVDSRCSTPNFEMSSYVFGSEAIHRVQSPIVSRYVTKKQMLNIYFKELNIFDLLINSRVVGYDKHFKVDIACDQSSPIFIFKESPTNQNEMFVKLIGKCYEAQVSVSFFSKTIDESTKKEAQAQVPFYNKLIEWRNLVEDPFSLILIISLAILVVLCFILLVFLAKKPVHSNYKSYETYCSSHGTSTFNLEAEHSNYGVKDNLYKPKIEILNVSHLFQAERQSNNSSANTSLFGGIEGVIQSSDESLYYV</sequence>
<dbReference type="Proteomes" id="UP000095286">
    <property type="component" value="Unplaced"/>
</dbReference>
<reference evidence="2" key="1">
    <citation type="submission" date="2016-11" db="UniProtKB">
        <authorList>
            <consortium name="WormBaseParasite"/>
        </authorList>
    </citation>
    <scope>IDENTIFICATION</scope>
    <source>
        <strain evidence="2">KR3021</strain>
    </source>
</reference>
<organism evidence="1 2">
    <name type="scientific">Rhabditophanes sp. KR3021</name>
    <dbReference type="NCBI Taxonomy" id="114890"/>
    <lineage>
        <taxon>Eukaryota</taxon>
        <taxon>Metazoa</taxon>
        <taxon>Ecdysozoa</taxon>
        <taxon>Nematoda</taxon>
        <taxon>Chromadorea</taxon>
        <taxon>Rhabditida</taxon>
        <taxon>Tylenchina</taxon>
        <taxon>Panagrolaimomorpha</taxon>
        <taxon>Strongyloidoidea</taxon>
        <taxon>Alloionematidae</taxon>
        <taxon>Rhabditophanes</taxon>
    </lineage>
</organism>